<organism evidence="1 2">
    <name type="scientific">Melipona quadrifasciata</name>
    <dbReference type="NCBI Taxonomy" id="166423"/>
    <lineage>
        <taxon>Eukaryota</taxon>
        <taxon>Metazoa</taxon>
        <taxon>Ecdysozoa</taxon>
        <taxon>Arthropoda</taxon>
        <taxon>Hexapoda</taxon>
        <taxon>Insecta</taxon>
        <taxon>Pterygota</taxon>
        <taxon>Neoptera</taxon>
        <taxon>Endopterygota</taxon>
        <taxon>Hymenoptera</taxon>
        <taxon>Apocrita</taxon>
        <taxon>Aculeata</taxon>
        <taxon>Apoidea</taxon>
        <taxon>Anthophila</taxon>
        <taxon>Apidae</taxon>
        <taxon>Melipona</taxon>
    </lineage>
</organism>
<dbReference type="Proteomes" id="UP000053105">
    <property type="component" value="Unassembled WGS sequence"/>
</dbReference>
<dbReference type="EMBL" id="KQ435710">
    <property type="protein sequence ID" value="KOX79944.1"/>
    <property type="molecule type" value="Genomic_DNA"/>
</dbReference>
<dbReference type="GO" id="GO:0005840">
    <property type="term" value="C:ribosome"/>
    <property type="evidence" value="ECO:0007669"/>
    <property type="project" value="UniProtKB-KW"/>
</dbReference>
<sequence length="192" mass="22467">MLRIVSTAVRSIASHANIVNLTSSLISKQYPVTQCIQQRFFGAFSSTINKWGNVGSIKEKPIFGCINNVIKFPRQTEDVSIVPLSLTPVTNSVRTVIKYSRKKGKRKTVKTVLKRGIWIRTYAGRHKHLWKKTEGRRCRLRQHVFCNATQSTMLDKMVTSYWKRPHYYVDDPYNPYHKREEFPFTRTKPKIY</sequence>
<protein>
    <submittedName>
        <fullName evidence="1">39S ribosomal protein L35, mitochondrial</fullName>
    </submittedName>
</protein>
<dbReference type="SUPFAM" id="SSF143034">
    <property type="entry name" value="L35p-like"/>
    <property type="match status" value="1"/>
</dbReference>
<dbReference type="GO" id="GO:1990904">
    <property type="term" value="C:ribonucleoprotein complex"/>
    <property type="evidence" value="ECO:0007669"/>
    <property type="project" value="UniProtKB-KW"/>
</dbReference>
<keyword evidence="1" id="KW-0687">Ribonucleoprotein</keyword>
<dbReference type="AlphaFoldDB" id="A0A0N1IU46"/>
<proteinExistence type="predicted"/>
<dbReference type="InterPro" id="IPR019338">
    <property type="entry name" value="Ribosomal_bL35m"/>
</dbReference>
<dbReference type="InterPro" id="IPR037229">
    <property type="entry name" value="Ribosomal_bL35_sf"/>
</dbReference>
<dbReference type="STRING" id="166423.A0A0N1IU46"/>
<name>A0A0N1IU46_9HYME</name>
<dbReference type="PANTHER" id="PTHR15909:SF0">
    <property type="entry name" value="LARGE RIBOSOMAL SUBUNIT PROTEIN BL35M"/>
    <property type="match status" value="1"/>
</dbReference>
<reference evidence="1 2" key="1">
    <citation type="submission" date="2015-07" db="EMBL/GenBank/DDBJ databases">
        <title>The genome of Melipona quadrifasciata.</title>
        <authorList>
            <person name="Pan H."/>
            <person name="Kapheim K."/>
        </authorList>
    </citation>
    <scope>NUCLEOTIDE SEQUENCE [LARGE SCALE GENOMIC DNA]</scope>
    <source>
        <strain evidence="1">0111107301</strain>
        <tissue evidence="1">Whole body</tissue>
    </source>
</reference>
<keyword evidence="1" id="KW-0689">Ribosomal protein</keyword>
<dbReference type="OrthoDB" id="5847109at2759"/>
<dbReference type="PANTHER" id="PTHR15909">
    <property type="entry name" value="39S RIBOSOMAL PROTEIN L35, MITOCHONDRIAL"/>
    <property type="match status" value="1"/>
</dbReference>
<keyword evidence="2" id="KW-1185">Reference proteome</keyword>
<gene>
    <name evidence="1" type="ORF">WN51_11555</name>
</gene>
<evidence type="ECO:0000313" key="1">
    <source>
        <dbReference type="EMBL" id="KOX79944.1"/>
    </source>
</evidence>
<accession>A0A0N1IU46</accession>
<dbReference type="GO" id="GO:0005739">
    <property type="term" value="C:mitochondrion"/>
    <property type="evidence" value="ECO:0007669"/>
    <property type="project" value="UniProtKB-SubCell"/>
</dbReference>
<evidence type="ECO:0000313" key="2">
    <source>
        <dbReference type="Proteomes" id="UP000053105"/>
    </source>
</evidence>